<accession>A0A919G020</accession>
<keyword evidence="3" id="KW-1185">Reference proteome</keyword>
<sequence>MLDHHINHTPSRAPSPVSTGPAPQPQASPSAPPFRPSGPQPHGTKQSYGKKR</sequence>
<organism evidence="2 3">
    <name type="scientific">Kitasatospora indigofera</name>
    <dbReference type="NCBI Taxonomy" id="67307"/>
    <lineage>
        <taxon>Bacteria</taxon>
        <taxon>Bacillati</taxon>
        <taxon>Actinomycetota</taxon>
        <taxon>Actinomycetes</taxon>
        <taxon>Kitasatosporales</taxon>
        <taxon>Streptomycetaceae</taxon>
        <taxon>Kitasatospora</taxon>
    </lineage>
</organism>
<proteinExistence type="predicted"/>
<dbReference type="EMBL" id="BNBO01000023">
    <property type="protein sequence ID" value="GHH74760.1"/>
    <property type="molecule type" value="Genomic_DNA"/>
</dbReference>
<evidence type="ECO:0000313" key="2">
    <source>
        <dbReference type="EMBL" id="GHH74760.1"/>
    </source>
</evidence>
<evidence type="ECO:0000313" key="3">
    <source>
        <dbReference type="Proteomes" id="UP000617734"/>
    </source>
</evidence>
<reference evidence="2" key="1">
    <citation type="journal article" date="2014" name="Int. J. Syst. Evol. Microbiol.">
        <title>Complete genome sequence of Corynebacterium casei LMG S-19264T (=DSM 44701T), isolated from a smear-ripened cheese.</title>
        <authorList>
            <consortium name="US DOE Joint Genome Institute (JGI-PGF)"/>
            <person name="Walter F."/>
            <person name="Albersmeier A."/>
            <person name="Kalinowski J."/>
            <person name="Ruckert C."/>
        </authorList>
    </citation>
    <scope>NUCLEOTIDE SEQUENCE</scope>
    <source>
        <strain evidence="2">JCM 4646</strain>
    </source>
</reference>
<comment type="caution">
    <text evidence="2">The sequence shown here is derived from an EMBL/GenBank/DDBJ whole genome shotgun (WGS) entry which is preliminary data.</text>
</comment>
<reference evidence="2" key="2">
    <citation type="submission" date="2020-09" db="EMBL/GenBank/DDBJ databases">
        <authorList>
            <person name="Sun Q."/>
            <person name="Ohkuma M."/>
        </authorList>
    </citation>
    <scope>NUCLEOTIDE SEQUENCE</scope>
    <source>
        <strain evidence="2">JCM 4646</strain>
    </source>
</reference>
<dbReference type="AlphaFoldDB" id="A0A919G020"/>
<feature type="compositionally biased region" description="Pro residues" evidence="1">
    <location>
        <begin position="22"/>
        <end position="39"/>
    </location>
</feature>
<evidence type="ECO:0000256" key="1">
    <source>
        <dbReference type="SAM" id="MobiDB-lite"/>
    </source>
</evidence>
<name>A0A919G020_9ACTN</name>
<feature type="region of interest" description="Disordered" evidence="1">
    <location>
        <begin position="1"/>
        <end position="52"/>
    </location>
</feature>
<feature type="compositionally biased region" description="Polar residues" evidence="1">
    <location>
        <begin position="43"/>
        <end position="52"/>
    </location>
</feature>
<gene>
    <name evidence="2" type="ORF">GCM10018781_42100</name>
</gene>
<feature type="compositionally biased region" description="Polar residues" evidence="1">
    <location>
        <begin position="8"/>
        <end position="18"/>
    </location>
</feature>
<dbReference type="Proteomes" id="UP000617734">
    <property type="component" value="Unassembled WGS sequence"/>
</dbReference>
<protein>
    <submittedName>
        <fullName evidence="2">Uncharacterized protein</fullName>
    </submittedName>
</protein>